<dbReference type="GO" id="GO:0015297">
    <property type="term" value="F:antiporter activity"/>
    <property type="evidence" value="ECO:0007669"/>
    <property type="project" value="InterPro"/>
</dbReference>
<dbReference type="InterPro" id="IPR048279">
    <property type="entry name" value="MdtK-like"/>
</dbReference>
<evidence type="ECO:0000256" key="2">
    <source>
        <dbReference type="ARBA" id="ARBA00022448"/>
    </source>
</evidence>
<evidence type="ECO:0000313" key="9">
    <source>
        <dbReference type="Proteomes" id="UP000627446"/>
    </source>
</evidence>
<feature type="transmembrane region" description="Helical" evidence="7">
    <location>
        <begin position="390"/>
        <end position="410"/>
    </location>
</feature>
<keyword evidence="3" id="KW-1003">Cell membrane</keyword>
<dbReference type="PANTHER" id="PTHR42925">
    <property type="entry name" value="MULTIDRUG AND TOXIN EFFLUX PROTEIN MATE FAMILY"/>
    <property type="match status" value="1"/>
</dbReference>
<accession>A0A923HQU4</accession>
<feature type="transmembrane region" description="Helical" evidence="7">
    <location>
        <begin position="168"/>
        <end position="189"/>
    </location>
</feature>
<evidence type="ECO:0000256" key="7">
    <source>
        <dbReference type="SAM" id="Phobius"/>
    </source>
</evidence>
<evidence type="ECO:0000256" key="5">
    <source>
        <dbReference type="ARBA" id="ARBA00022989"/>
    </source>
</evidence>
<dbReference type="RefSeq" id="WP_186914733.1">
    <property type="nucleotide sequence ID" value="NZ_JACOFZ010000001.1"/>
</dbReference>
<dbReference type="Proteomes" id="UP000627446">
    <property type="component" value="Unassembled WGS sequence"/>
</dbReference>
<dbReference type="PIRSF" id="PIRSF006603">
    <property type="entry name" value="DinF"/>
    <property type="match status" value="1"/>
</dbReference>
<keyword evidence="9" id="KW-1185">Reference proteome</keyword>
<feature type="transmembrane region" description="Helical" evidence="7">
    <location>
        <begin position="195"/>
        <end position="217"/>
    </location>
</feature>
<feature type="transmembrane region" description="Helical" evidence="7">
    <location>
        <begin position="416"/>
        <end position="435"/>
    </location>
</feature>
<evidence type="ECO:0000313" key="8">
    <source>
        <dbReference type="EMBL" id="MBC3880792.1"/>
    </source>
</evidence>
<dbReference type="CDD" id="cd13134">
    <property type="entry name" value="MATE_like_8"/>
    <property type="match status" value="1"/>
</dbReference>
<feature type="transmembrane region" description="Helical" evidence="7">
    <location>
        <begin position="323"/>
        <end position="345"/>
    </location>
</feature>
<dbReference type="Pfam" id="PF01554">
    <property type="entry name" value="MatE"/>
    <property type="match status" value="2"/>
</dbReference>
<feature type="transmembrane region" description="Helical" evidence="7">
    <location>
        <begin position="280"/>
        <end position="303"/>
    </location>
</feature>
<evidence type="ECO:0000256" key="1">
    <source>
        <dbReference type="ARBA" id="ARBA00004429"/>
    </source>
</evidence>
<feature type="transmembrane region" description="Helical" evidence="7">
    <location>
        <begin position="238"/>
        <end position="268"/>
    </location>
</feature>
<protein>
    <submittedName>
        <fullName evidence="8">MATE family efflux transporter</fullName>
    </submittedName>
</protein>
<feature type="transmembrane region" description="Helical" evidence="7">
    <location>
        <begin position="357"/>
        <end position="378"/>
    </location>
</feature>
<comment type="subcellular location">
    <subcellularLocation>
        <location evidence="1">Cell inner membrane</location>
        <topology evidence="1">Multi-pass membrane protein</topology>
    </subcellularLocation>
</comment>
<reference evidence="8" key="1">
    <citation type="submission" date="2020-08" db="EMBL/GenBank/DDBJ databases">
        <title>Novel species isolated from subtropical streams in China.</title>
        <authorList>
            <person name="Lu H."/>
        </authorList>
    </citation>
    <scope>NUCLEOTIDE SEQUENCE</scope>
    <source>
        <strain evidence="8">LX22W</strain>
    </source>
</reference>
<evidence type="ECO:0000256" key="4">
    <source>
        <dbReference type="ARBA" id="ARBA00022692"/>
    </source>
</evidence>
<dbReference type="NCBIfam" id="TIGR00797">
    <property type="entry name" value="matE"/>
    <property type="match status" value="1"/>
</dbReference>
<proteinExistence type="predicted"/>
<comment type="caution">
    <text evidence="8">The sequence shown here is derived from an EMBL/GenBank/DDBJ whole genome shotgun (WGS) entry which is preliminary data.</text>
</comment>
<dbReference type="InterPro" id="IPR002528">
    <property type="entry name" value="MATE_fam"/>
</dbReference>
<dbReference type="PANTHER" id="PTHR42925:SF1">
    <property type="entry name" value="VIRULENCE FACTOR MVIN"/>
    <property type="match status" value="1"/>
</dbReference>
<organism evidence="8 9">
    <name type="scientific">Undibacterium nitidum</name>
    <dbReference type="NCBI Taxonomy" id="2762298"/>
    <lineage>
        <taxon>Bacteria</taxon>
        <taxon>Pseudomonadati</taxon>
        <taxon>Pseudomonadota</taxon>
        <taxon>Betaproteobacteria</taxon>
        <taxon>Burkholderiales</taxon>
        <taxon>Oxalobacteraceae</taxon>
        <taxon>Undibacterium</taxon>
    </lineage>
</organism>
<dbReference type="InterPro" id="IPR047135">
    <property type="entry name" value="YsiQ"/>
</dbReference>
<dbReference type="EMBL" id="JACOFZ010000001">
    <property type="protein sequence ID" value="MBC3880792.1"/>
    <property type="molecule type" value="Genomic_DNA"/>
</dbReference>
<feature type="transmembrane region" description="Helical" evidence="7">
    <location>
        <begin position="94"/>
        <end position="116"/>
    </location>
</feature>
<evidence type="ECO:0000256" key="3">
    <source>
        <dbReference type="ARBA" id="ARBA00022475"/>
    </source>
</evidence>
<name>A0A923HQU4_9BURK</name>
<keyword evidence="2" id="KW-0813">Transport</keyword>
<sequence length="459" mass="50147">MSANPAPLTEKLQKLGLFAITWPIFIEQLSHILPGMIDIFMISHLGDAAAAGVSVANQIVVFFIVLFSFIGLGSSVVITHYLGAQDKQGAERVASNAIGVNVWLGAAISILTLLFSNQMLTLLHLPNELLPYARPFLALMGGTLFLEAINIVFASILRAHGHTREVMVIALGMNLINIALNSILIFGLFGLTPLGVVGAALSTVISRLIACVAYVYLVKRLIQLPLRFEALWNFSRSIIAKILHIGIPSAGENLCWWTSFMVITYFIAQMGADQIATFTYAMQLSMIMMMLSIAIGIGTEIIIGHLIGAGELDLAYRQLLRSLRVGVALTVVMTVVVVFAGKPLFSLFSQKPEIIEAGASLLLVSLILEPGRTFNLVVINSLRATGDARFPLYAGIVSMWGIAVVLAWLLGLHWGWGLIGVWSAFAIDEWVRGLLMYRRWKSRAWEKHAHATRAGLQQN</sequence>
<keyword evidence="6 7" id="KW-0472">Membrane</keyword>
<gene>
    <name evidence="8" type="ORF">H8K36_05350</name>
</gene>
<feature type="transmembrane region" description="Helical" evidence="7">
    <location>
        <begin position="59"/>
        <end position="82"/>
    </location>
</feature>
<dbReference type="GO" id="GO:0005886">
    <property type="term" value="C:plasma membrane"/>
    <property type="evidence" value="ECO:0007669"/>
    <property type="project" value="UniProtKB-SubCell"/>
</dbReference>
<dbReference type="GO" id="GO:0042910">
    <property type="term" value="F:xenobiotic transmembrane transporter activity"/>
    <property type="evidence" value="ECO:0007669"/>
    <property type="project" value="InterPro"/>
</dbReference>
<evidence type="ECO:0000256" key="6">
    <source>
        <dbReference type="ARBA" id="ARBA00023136"/>
    </source>
</evidence>
<keyword evidence="5 7" id="KW-1133">Transmembrane helix</keyword>
<feature type="transmembrane region" description="Helical" evidence="7">
    <location>
        <begin position="136"/>
        <end position="156"/>
    </location>
</feature>
<dbReference type="AlphaFoldDB" id="A0A923HQU4"/>
<keyword evidence="4 7" id="KW-0812">Transmembrane</keyword>